<dbReference type="EMBL" id="BJYU01000163">
    <property type="protein sequence ID" value="GEO18189.1"/>
    <property type="molecule type" value="Genomic_DNA"/>
</dbReference>
<comment type="caution">
    <text evidence="1">The sequence shown here is derived from an EMBL/GenBank/DDBJ whole genome shotgun (WGS) entry which is preliminary data.</text>
</comment>
<keyword evidence="2" id="KW-1185">Reference proteome</keyword>
<dbReference type="AlphaFoldDB" id="A0A512C1Y4"/>
<gene>
    <name evidence="1" type="ORF">MAE02_58850</name>
</gene>
<evidence type="ECO:0000313" key="1">
    <source>
        <dbReference type="EMBL" id="GEO18189.1"/>
    </source>
</evidence>
<evidence type="ECO:0000313" key="2">
    <source>
        <dbReference type="Proteomes" id="UP000321085"/>
    </source>
</evidence>
<reference evidence="1 2" key="1">
    <citation type="submission" date="2019-07" db="EMBL/GenBank/DDBJ databases">
        <title>Whole genome shotgun sequence of Microvirga aerophila NBRC 106136.</title>
        <authorList>
            <person name="Hosoyama A."/>
            <person name="Uohara A."/>
            <person name="Ohji S."/>
            <person name="Ichikawa N."/>
        </authorList>
    </citation>
    <scope>NUCLEOTIDE SEQUENCE [LARGE SCALE GENOMIC DNA]</scope>
    <source>
        <strain evidence="1 2">NBRC 106136</strain>
    </source>
</reference>
<protein>
    <submittedName>
        <fullName evidence="1">Uncharacterized protein</fullName>
    </submittedName>
</protein>
<dbReference type="Proteomes" id="UP000321085">
    <property type="component" value="Unassembled WGS sequence"/>
</dbReference>
<sequence>MANIVAAVSIAVFIDCPHEVAWDHYTLDCTLFGSVKRLPRNSAEDLSSNKNAPAEEDGTLGQGVFYAWGHGPDGLRCNAPGSPSLHGQGKQSVVARGPFHTERYANYDTDSLLPRQAGAC</sequence>
<organism evidence="1 2">
    <name type="scientific">Microvirga aerophila</name>
    <dbReference type="NCBI Taxonomy" id="670291"/>
    <lineage>
        <taxon>Bacteria</taxon>
        <taxon>Pseudomonadati</taxon>
        <taxon>Pseudomonadota</taxon>
        <taxon>Alphaproteobacteria</taxon>
        <taxon>Hyphomicrobiales</taxon>
        <taxon>Methylobacteriaceae</taxon>
        <taxon>Microvirga</taxon>
    </lineage>
</organism>
<proteinExistence type="predicted"/>
<accession>A0A512C1Y4</accession>
<name>A0A512C1Y4_9HYPH</name>